<feature type="domain" description="SCP" evidence="4">
    <location>
        <begin position="31"/>
        <end position="174"/>
    </location>
</feature>
<dbReference type="PANTHER" id="PTHR10334">
    <property type="entry name" value="CYSTEINE-RICH SECRETORY PROTEIN-RELATED"/>
    <property type="match status" value="1"/>
</dbReference>
<dbReference type="FunFam" id="3.40.33.10:FF:000004">
    <property type="entry name" value="CAP, cysteine-rich secretory protein, antigen 5"/>
    <property type="match status" value="1"/>
</dbReference>
<name>A0A9W7XDM5_9POAL</name>
<protein>
    <recommendedName>
        <fullName evidence="4">SCP domain-containing protein</fullName>
    </recommendedName>
</protein>
<keyword evidence="2" id="KW-0568">Pathogenesis-related protein</keyword>
<evidence type="ECO:0000313" key="5">
    <source>
        <dbReference type="EMBL" id="KAJ1257016.1"/>
    </source>
</evidence>
<gene>
    <name evidence="5" type="ORF">BS78_K238900</name>
</gene>
<keyword evidence="3" id="KW-0732">Signal</keyword>
<sequence>MATTKMTAAVAFVLVFSMAMAASPSMAQSTADEQEFLALHNEARREVGVEDVVWDETVAAFARAYAARRAGDCALMHSDQAERWKLNYGENIAAGPPGADTTVAWAVNSWVSEKQYYDSASGVCMKGQPQDLACGHYTQVVWRNTKAIGCARVMCDNGGVFITCNYTPTGNVNGQRPF</sequence>
<dbReference type="PROSITE" id="PS01009">
    <property type="entry name" value="CRISP_1"/>
    <property type="match status" value="1"/>
</dbReference>
<dbReference type="OrthoDB" id="655037at2759"/>
<organism evidence="5 6">
    <name type="scientific">Paspalum vaginatum</name>
    <name type="common">seashore paspalum</name>
    <dbReference type="NCBI Taxonomy" id="158149"/>
    <lineage>
        <taxon>Eukaryota</taxon>
        <taxon>Viridiplantae</taxon>
        <taxon>Streptophyta</taxon>
        <taxon>Embryophyta</taxon>
        <taxon>Tracheophyta</taxon>
        <taxon>Spermatophyta</taxon>
        <taxon>Magnoliopsida</taxon>
        <taxon>Liliopsida</taxon>
        <taxon>Poales</taxon>
        <taxon>Poaceae</taxon>
        <taxon>PACMAD clade</taxon>
        <taxon>Panicoideae</taxon>
        <taxon>Andropogonodae</taxon>
        <taxon>Paspaleae</taxon>
        <taxon>Paspalinae</taxon>
        <taxon>Paspalum</taxon>
    </lineage>
</organism>
<feature type="chain" id="PRO_5040884990" description="SCP domain-containing protein" evidence="3">
    <location>
        <begin position="22"/>
        <end position="178"/>
    </location>
</feature>
<dbReference type="InterPro" id="IPR002413">
    <property type="entry name" value="V5_allergen-like"/>
</dbReference>
<dbReference type="SMART" id="SM00198">
    <property type="entry name" value="SCP"/>
    <property type="match status" value="1"/>
</dbReference>
<dbReference type="PROSITE" id="PS01010">
    <property type="entry name" value="CRISP_2"/>
    <property type="match status" value="1"/>
</dbReference>
<keyword evidence="2" id="KW-0611">Plant defense</keyword>
<dbReference type="Pfam" id="PF00188">
    <property type="entry name" value="CAP"/>
    <property type="match status" value="1"/>
</dbReference>
<dbReference type="SUPFAM" id="SSF55797">
    <property type="entry name" value="PR-1-like"/>
    <property type="match status" value="1"/>
</dbReference>
<comment type="caution">
    <text evidence="5">The sequence shown here is derived from an EMBL/GenBank/DDBJ whole genome shotgun (WGS) entry which is preliminary data.</text>
</comment>
<dbReference type="InterPro" id="IPR018244">
    <property type="entry name" value="Allrgn_V5/Tpx1_CS"/>
</dbReference>
<dbReference type="InterPro" id="IPR001283">
    <property type="entry name" value="CRISP-related"/>
</dbReference>
<dbReference type="GO" id="GO:0005576">
    <property type="term" value="C:extracellular region"/>
    <property type="evidence" value="ECO:0007669"/>
    <property type="project" value="InterPro"/>
</dbReference>
<dbReference type="AlphaFoldDB" id="A0A9W7XDM5"/>
<dbReference type="PRINTS" id="PR00838">
    <property type="entry name" value="V5ALLERGEN"/>
</dbReference>
<evidence type="ECO:0000256" key="2">
    <source>
        <dbReference type="ARBA" id="ARBA00023265"/>
    </source>
</evidence>
<dbReference type="PRINTS" id="PR00837">
    <property type="entry name" value="V5TPXLIKE"/>
</dbReference>
<accession>A0A9W7XDM5</accession>
<feature type="signal peptide" evidence="3">
    <location>
        <begin position="1"/>
        <end position="21"/>
    </location>
</feature>
<dbReference type="InterPro" id="IPR014044">
    <property type="entry name" value="CAP_dom"/>
</dbReference>
<evidence type="ECO:0000256" key="3">
    <source>
        <dbReference type="SAM" id="SignalP"/>
    </source>
</evidence>
<proteinExistence type="predicted"/>
<keyword evidence="6" id="KW-1185">Reference proteome</keyword>
<evidence type="ECO:0000259" key="4">
    <source>
        <dbReference type="SMART" id="SM00198"/>
    </source>
</evidence>
<evidence type="ECO:0000256" key="1">
    <source>
        <dbReference type="ARBA" id="ARBA00003143"/>
    </source>
</evidence>
<evidence type="ECO:0000313" key="6">
    <source>
        <dbReference type="Proteomes" id="UP001164776"/>
    </source>
</evidence>
<dbReference type="EMBL" id="MU629447">
    <property type="protein sequence ID" value="KAJ1257016.1"/>
    <property type="molecule type" value="Genomic_DNA"/>
</dbReference>
<dbReference type="Proteomes" id="UP001164776">
    <property type="component" value="Unassembled WGS sequence"/>
</dbReference>
<comment type="function">
    <text evidence="1">Probably involved in the defense reaction of plants against pathogens.</text>
</comment>
<dbReference type="Gene3D" id="3.40.33.10">
    <property type="entry name" value="CAP"/>
    <property type="match status" value="1"/>
</dbReference>
<dbReference type="InterPro" id="IPR035940">
    <property type="entry name" value="CAP_sf"/>
</dbReference>
<reference evidence="5 6" key="1">
    <citation type="submission" date="2022-10" db="EMBL/GenBank/DDBJ databases">
        <title>WGS assembly of Paspalum vaginatum 540-79.</title>
        <authorList>
            <person name="Sun G."/>
            <person name="Wase N."/>
            <person name="Shu S."/>
            <person name="Jenkins J."/>
            <person name="Zhou B."/>
            <person name="Torres-Rodriguez J."/>
            <person name="Chen C."/>
            <person name="Sandor L."/>
            <person name="Plott C."/>
            <person name="Yoshinga Y."/>
            <person name="Daum C."/>
            <person name="Qi P."/>
            <person name="Barry K."/>
            <person name="Lipzen A."/>
            <person name="Berry L."/>
            <person name="Pedersen C."/>
            <person name="Gottilla T."/>
            <person name="Foltz A."/>
            <person name="Yu H."/>
            <person name="O'Malley R."/>
            <person name="Zhang C."/>
            <person name="Devos K."/>
            <person name="Sigmon B."/>
            <person name="Yu B."/>
            <person name="Obata T."/>
            <person name="Schmutz J."/>
            <person name="Schnable J."/>
        </authorList>
    </citation>
    <scope>NUCLEOTIDE SEQUENCE [LARGE SCALE GENOMIC DNA]</scope>
    <source>
        <strain evidence="6">cv. 540-79</strain>
    </source>
</reference>